<protein>
    <recommendedName>
        <fullName evidence="1">C2H2-type domain-containing protein</fullName>
    </recommendedName>
</protein>
<name>A0A3P6PQ36_DIBLA</name>
<dbReference type="AlphaFoldDB" id="A0A3P6PQ36"/>
<proteinExistence type="predicted"/>
<reference evidence="2 3" key="1">
    <citation type="submission" date="2018-11" db="EMBL/GenBank/DDBJ databases">
        <authorList>
            <consortium name="Pathogen Informatics"/>
        </authorList>
    </citation>
    <scope>NUCLEOTIDE SEQUENCE [LARGE SCALE GENOMIC DNA]</scope>
</reference>
<evidence type="ECO:0000259" key="1">
    <source>
        <dbReference type="PROSITE" id="PS00028"/>
    </source>
</evidence>
<feature type="domain" description="C2H2-type" evidence="1">
    <location>
        <begin position="157"/>
        <end position="178"/>
    </location>
</feature>
<evidence type="ECO:0000313" key="3">
    <source>
        <dbReference type="Proteomes" id="UP000281553"/>
    </source>
</evidence>
<accession>A0A3P6PQ36</accession>
<gene>
    <name evidence="2" type="ORF">DILT_LOCUS1010</name>
</gene>
<keyword evidence="3" id="KW-1185">Reference proteome</keyword>
<dbReference type="Proteomes" id="UP000281553">
    <property type="component" value="Unassembled WGS sequence"/>
</dbReference>
<feature type="non-terminal residue" evidence="2">
    <location>
        <position position="226"/>
    </location>
</feature>
<dbReference type="PROSITE" id="PS00028">
    <property type="entry name" value="ZINC_FINGER_C2H2_1"/>
    <property type="match status" value="1"/>
</dbReference>
<organism evidence="2 3">
    <name type="scientific">Dibothriocephalus latus</name>
    <name type="common">Fish tapeworm</name>
    <name type="synonym">Diphyllobothrium latum</name>
    <dbReference type="NCBI Taxonomy" id="60516"/>
    <lineage>
        <taxon>Eukaryota</taxon>
        <taxon>Metazoa</taxon>
        <taxon>Spiralia</taxon>
        <taxon>Lophotrochozoa</taxon>
        <taxon>Platyhelminthes</taxon>
        <taxon>Cestoda</taxon>
        <taxon>Eucestoda</taxon>
        <taxon>Diphyllobothriidea</taxon>
        <taxon>Diphyllobothriidae</taxon>
        <taxon>Dibothriocephalus</taxon>
    </lineage>
</organism>
<sequence length="226" mass="25905">MSVHERHALKIANPDWPLEPPQHAIIYESKPQQWTHLAYLLSHAQLETHLRLTNGCPTWSGGLLALLRHTYFVYEQAFYNISVLDIAQQAISSGDFVELFKPYPELHEGSKFPDLCELRVSLYHCPQTCQNGLQSELGFRLPATVRRVDVQFVGNWCTDCYAGILRAVSLTQHLRIRHCGVRMRTANVPSMFQTIEFPELVRIRTPIESVFVLKVLQGPGAQQRRE</sequence>
<dbReference type="EMBL" id="UYRU01005729">
    <property type="protein sequence ID" value="VDK39212.1"/>
    <property type="molecule type" value="Genomic_DNA"/>
</dbReference>
<dbReference type="InterPro" id="IPR013087">
    <property type="entry name" value="Znf_C2H2_type"/>
</dbReference>
<dbReference type="OrthoDB" id="10500397at2759"/>
<evidence type="ECO:0000313" key="2">
    <source>
        <dbReference type="EMBL" id="VDK39212.1"/>
    </source>
</evidence>